<dbReference type="OrthoDB" id="417450at2759"/>
<dbReference type="CDD" id="cd17039">
    <property type="entry name" value="Ubl_ubiquitin_like"/>
    <property type="match status" value="1"/>
</dbReference>
<dbReference type="WBParaSite" id="HNAJ_0001326901-mRNA-1">
    <property type="protein sequence ID" value="HNAJ_0001326901-mRNA-1"/>
    <property type="gene ID" value="HNAJ_0001326901"/>
</dbReference>
<dbReference type="InterPro" id="IPR029071">
    <property type="entry name" value="Ubiquitin-like_domsf"/>
</dbReference>
<sequence length="168" mass="18911">MYFYAIVFYDGTPNNIGFVQRADATVGDLHSEIENKLNVNRSDYILTFWDVKLDNEDATLSDYNITPGAILLAAKKDCTDSNEIRKLDQLEDSIISIQSKLACLQINSDFLSLINSSPNAVATQSKDLLKISENCMKNLEVADSVILPSSDYNQRKRRKQIVNSLNVR</sequence>
<gene>
    <name evidence="1" type="ORF">HNAJ_LOCUS13243</name>
</gene>
<organism evidence="3">
    <name type="scientific">Rodentolepis nana</name>
    <name type="common">Dwarf tapeworm</name>
    <name type="synonym">Hymenolepis nana</name>
    <dbReference type="NCBI Taxonomy" id="102285"/>
    <lineage>
        <taxon>Eukaryota</taxon>
        <taxon>Metazoa</taxon>
        <taxon>Spiralia</taxon>
        <taxon>Lophotrochozoa</taxon>
        <taxon>Platyhelminthes</taxon>
        <taxon>Cestoda</taxon>
        <taxon>Eucestoda</taxon>
        <taxon>Cyclophyllidea</taxon>
        <taxon>Hymenolepididae</taxon>
        <taxon>Rodentolepis</taxon>
    </lineage>
</organism>
<dbReference type="EMBL" id="UZAE01015151">
    <property type="protein sequence ID" value="VDO15335.1"/>
    <property type="molecule type" value="Genomic_DNA"/>
</dbReference>
<dbReference type="Gene3D" id="3.10.20.90">
    <property type="entry name" value="Phosphatidylinositol 3-kinase Catalytic Subunit, Chain A, domain 1"/>
    <property type="match status" value="1"/>
</dbReference>
<accession>A0A0R3TZH0</accession>
<dbReference type="InterPro" id="IPR036533">
    <property type="entry name" value="BAG_dom_sf"/>
</dbReference>
<dbReference type="GO" id="GO:0051087">
    <property type="term" value="F:protein-folding chaperone binding"/>
    <property type="evidence" value="ECO:0007669"/>
    <property type="project" value="InterPro"/>
</dbReference>
<keyword evidence="2" id="KW-1185">Reference proteome</keyword>
<protein>
    <submittedName>
        <fullName evidence="3">Ubiquitin-like domain-containing protein</fullName>
    </submittedName>
</protein>
<evidence type="ECO:0000313" key="3">
    <source>
        <dbReference type="WBParaSite" id="HNAJ_0001326901-mRNA-1"/>
    </source>
</evidence>
<name>A0A0R3TZH0_RODNA</name>
<reference evidence="1 2" key="2">
    <citation type="submission" date="2018-11" db="EMBL/GenBank/DDBJ databases">
        <authorList>
            <consortium name="Pathogen Informatics"/>
        </authorList>
    </citation>
    <scope>NUCLEOTIDE SEQUENCE [LARGE SCALE GENOMIC DNA]</scope>
</reference>
<dbReference type="AlphaFoldDB" id="A0A0R3TZH0"/>
<dbReference type="Gene3D" id="1.20.58.120">
    <property type="entry name" value="BAG domain"/>
    <property type="match status" value="1"/>
</dbReference>
<dbReference type="Proteomes" id="UP000278807">
    <property type="component" value="Unassembled WGS sequence"/>
</dbReference>
<evidence type="ECO:0000313" key="1">
    <source>
        <dbReference type="EMBL" id="VDO15335.1"/>
    </source>
</evidence>
<dbReference type="SUPFAM" id="SSF63491">
    <property type="entry name" value="BAG domain"/>
    <property type="match status" value="1"/>
</dbReference>
<evidence type="ECO:0000313" key="2">
    <source>
        <dbReference type="Proteomes" id="UP000278807"/>
    </source>
</evidence>
<dbReference type="SUPFAM" id="SSF54236">
    <property type="entry name" value="Ubiquitin-like"/>
    <property type="match status" value="1"/>
</dbReference>
<reference evidence="3" key="1">
    <citation type="submission" date="2017-02" db="UniProtKB">
        <authorList>
            <consortium name="WormBaseParasite"/>
        </authorList>
    </citation>
    <scope>IDENTIFICATION</scope>
</reference>
<proteinExistence type="predicted"/>